<feature type="binding site" evidence="6">
    <location>
        <position position="10"/>
    </location>
    <ligand>
        <name>FMN</name>
        <dbReference type="ChEBI" id="CHEBI:58210"/>
    </ligand>
</feature>
<comment type="catalytic activity">
    <reaction evidence="6">
        <text>2 a quinone + NADH + H(+) = 2 a 1,4-benzosemiquinone + NAD(+)</text>
        <dbReference type="Rhea" id="RHEA:65952"/>
        <dbReference type="ChEBI" id="CHEBI:15378"/>
        <dbReference type="ChEBI" id="CHEBI:57540"/>
        <dbReference type="ChEBI" id="CHEBI:57945"/>
        <dbReference type="ChEBI" id="CHEBI:132124"/>
        <dbReference type="ChEBI" id="CHEBI:134225"/>
    </reaction>
</comment>
<keyword evidence="1 6" id="KW-0285">Flavoprotein</keyword>
<dbReference type="InterPro" id="IPR023048">
    <property type="entry name" value="NADH:quinone_OxRdtase_FMN_depd"/>
</dbReference>
<dbReference type="InterPro" id="IPR003680">
    <property type="entry name" value="Flavodoxin_fold"/>
</dbReference>
<dbReference type="EC" id="1.6.5.-" evidence="6"/>
<proteinExistence type="inferred from homology"/>
<dbReference type="HAMAP" id="MF_01216">
    <property type="entry name" value="Azoreductase_type1"/>
    <property type="match status" value="1"/>
</dbReference>
<gene>
    <name evidence="6 8" type="primary">azoR</name>
    <name evidence="8" type="ORF">RGR602_CH01650</name>
</gene>
<keyword evidence="2 6" id="KW-0288">FMN</keyword>
<comment type="function">
    <text evidence="6">Also exhibits azoreductase activity. Catalyzes the reductive cleavage of the azo bond in aromatic azo compounds to the corresponding amines.</text>
</comment>
<keyword evidence="4 6" id="KW-0520">NAD</keyword>
<name>A0A0B4X393_9HYPH</name>
<keyword evidence="9" id="KW-1185">Reference proteome</keyword>
<keyword evidence="3 6" id="KW-0560">Oxidoreductase</keyword>
<dbReference type="GO" id="GO:0009055">
    <property type="term" value="F:electron transfer activity"/>
    <property type="evidence" value="ECO:0007669"/>
    <property type="project" value="UniProtKB-UniRule"/>
</dbReference>
<dbReference type="Pfam" id="PF02525">
    <property type="entry name" value="Flavodoxin_2"/>
    <property type="match status" value="1"/>
</dbReference>
<comment type="function">
    <text evidence="6">Quinone reductase that provides resistance to thiol-specific stress caused by electrophilic quinones.</text>
</comment>
<comment type="subunit">
    <text evidence="6">Homodimer.</text>
</comment>
<comment type="similarity">
    <text evidence="6">Belongs to the azoreductase type 1 family.</text>
</comment>
<dbReference type="KEGG" id="rga:RGR602_CH01650"/>
<evidence type="ECO:0000259" key="7">
    <source>
        <dbReference type="Pfam" id="PF02525"/>
    </source>
</evidence>
<dbReference type="PANTHER" id="PTHR43741:SF2">
    <property type="entry name" value="FMN-DEPENDENT NADH:QUINONE OXIDOREDUCTASE"/>
    <property type="match status" value="1"/>
</dbReference>
<feature type="binding site" evidence="6">
    <location>
        <begin position="15"/>
        <end position="17"/>
    </location>
    <ligand>
        <name>FMN</name>
        <dbReference type="ChEBI" id="CHEBI:58210"/>
    </ligand>
</feature>
<dbReference type="GO" id="GO:0016652">
    <property type="term" value="F:oxidoreductase activity, acting on NAD(P)H as acceptor"/>
    <property type="evidence" value="ECO:0007669"/>
    <property type="project" value="UniProtKB-UniRule"/>
</dbReference>
<dbReference type="EC" id="1.7.1.17" evidence="6"/>
<dbReference type="GO" id="GO:0010181">
    <property type="term" value="F:FMN binding"/>
    <property type="evidence" value="ECO:0007669"/>
    <property type="project" value="UniProtKB-UniRule"/>
</dbReference>
<dbReference type="RefSeq" id="WP_039846724.1">
    <property type="nucleotide sequence ID" value="NZ_CP006877.1"/>
</dbReference>
<evidence type="ECO:0000256" key="4">
    <source>
        <dbReference type="ARBA" id="ARBA00023027"/>
    </source>
</evidence>
<dbReference type="Proteomes" id="UP000031368">
    <property type="component" value="Chromosome"/>
</dbReference>
<dbReference type="EMBL" id="CP006877">
    <property type="protein sequence ID" value="AJD40992.1"/>
    <property type="molecule type" value="Genomic_DNA"/>
</dbReference>
<evidence type="ECO:0000256" key="1">
    <source>
        <dbReference type="ARBA" id="ARBA00022630"/>
    </source>
</evidence>
<dbReference type="HOGENOM" id="CLU_088964_0_0_5"/>
<evidence type="ECO:0000313" key="9">
    <source>
        <dbReference type="Proteomes" id="UP000031368"/>
    </source>
</evidence>
<dbReference type="PANTHER" id="PTHR43741">
    <property type="entry name" value="FMN-DEPENDENT NADH-AZOREDUCTASE 1"/>
    <property type="match status" value="1"/>
</dbReference>
<comment type="caution">
    <text evidence="6">Lacks conserved residue(s) required for the propagation of feature annotation.</text>
</comment>
<dbReference type="InterPro" id="IPR050104">
    <property type="entry name" value="FMN-dep_NADH:Q_OxRdtase_AzoR1"/>
</dbReference>
<accession>A0A0B4X393</accession>
<comment type="catalytic activity">
    <reaction evidence="5">
        <text>N,N-dimethyl-1,4-phenylenediamine + anthranilate + 2 NAD(+) = 2-(4-dimethylaminophenyl)diazenylbenzoate + 2 NADH + 2 H(+)</text>
        <dbReference type="Rhea" id="RHEA:55872"/>
        <dbReference type="ChEBI" id="CHEBI:15378"/>
        <dbReference type="ChEBI" id="CHEBI:15783"/>
        <dbReference type="ChEBI" id="CHEBI:16567"/>
        <dbReference type="ChEBI" id="CHEBI:57540"/>
        <dbReference type="ChEBI" id="CHEBI:57945"/>
        <dbReference type="ChEBI" id="CHEBI:71579"/>
        <dbReference type="EC" id="1.7.1.17"/>
    </reaction>
    <physiologicalReaction direction="right-to-left" evidence="5">
        <dbReference type="Rhea" id="RHEA:55874"/>
    </physiologicalReaction>
</comment>
<feature type="domain" description="Flavodoxin-like fold" evidence="7">
    <location>
        <begin position="3"/>
        <end position="199"/>
    </location>
</feature>
<protein>
    <recommendedName>
        <fullName evidence="6">FMN dependent NADH:quinone oxidoreductase</fullName>
        <ecNumber evidence="6">1.6.5.-</ecNumber>
    </recommendedName>
    <alternativeName>
        <fullName evidence="6">Azo-dye reductase</fullName>
    </alternativeName>
    <alternativeName>
        <fullName evidence="6">FMN-dependent NADH-azo compound oxidoreductase</fullName>
    </alternativeName>
    <alternativeName>
        <fullName evidence="6">FMN-dependent NADH-azoreductase</fullName>
        <ecNumber evidence="6">1.7.1.17</ecNumber>
    </alternativeName>
</protein>
<dbReference type="Gene3D" id="3.40.50.360">
    <property type="match status" value="1"/>
</dbReference>
<dbReference type="AlphaFoldDB" id="A0A0B4X393"/>
<evidence type="ECO:0000256" key="2">
    <source>
        <dbReference type="ARBA" id="ARBA00022643"/>
    </source>
</evidence>
<evidence type="ECO:0000313" key="8">
    <source>
        <dbReference type="EMBL" id="AJD40992.1"/>
    </source>
</evidence>
<dbReference type="InterPro" id="IPR029039">
    <property type="entry name" value="Flavoprotein-like_sf"/>
</dbReference>
<organism evidence="8 9">
    <name type="scientific">Rhizobium gallicum bv. gallicum R602sp</name>
    <dbReference type="NCBI Taxonomy" id="1041138"/>
    <lineage>
        <taxon>Bacteria</taxon>
        <taxon>Pseudomonadati</taxon>
        <taxon>Pseudomonadota</taxon>
        <taxon>Alphaproteobacteria</taxon>
        <taxon>Hyphomicrobiales</taxon>
        <taxon>Rhizobiaceae</taxon>
        <taxon>Rhizobium/Agrobacterium group</taxon>
        <taxon>Rhizobium</taxon>
    </lineage>
</organism>
<comment type="cofactor">
    <cofactor evidence="6">
        <name>FMN</name>
        <dbReference type="ChEBI" id="CHEBI:58210"/>
    </cofactor>
    <text evidence="6">Binds 1 FMN per subunit.</text>
</comment>
<sequence>MSSILLLTSSPRAESLSTTIATDLAGKLQAQKPGTVIVRRDLAANPLPHIDDLFTAAIRKPAEDRTAQEAEAVKTSDALIDELLAADTIVIGTGLINFNIYSSLKTWIDNVARAGRTFKYTESGPVGLATGKKVYVVLASGGVYSQGPAASMNHAVPYLKSVLGFLGITDIETVYVEGLAFGPEAAEKAIGAAKARAEEIALAA</sequence>
<evidence type="ECO:0000256" key="5">
    <source>
        <dbReference type="ARBA" id="ARBA00048542"/>
    </source>
</evidence>
<evidence type="ECO:0000256" key="3">
    <source>
        <dbReference type="ARBA" id="ARBA00023002"/>
    </source>
</evidence>
<evidence type="ECO:0000256" key="6">
    <source>
        <dbReference type="HAMAP-Rule" id="MF_01216"/>
    </source>
</evidence>
<dbReference type="SUPFAM" id="SSF52218">
    <property type="entry name" value="Flavoproteins"/>
    <property type="match status" value="1"/>
</dbReference>
<dbReference type="GO" id="GO:0016655">
    <property type="term" value="F:oxidoreductase activity, acting on NAD(P)H, quinone or similar compound as acceptor"/>
    <property type="evidence" value="ECO:0007669"/>
    <property type="project" value="InterPro"/>
</dbReference>
<reference evidence="8 9" key="1">
    <citation type="submission" date="2013-11" db="EMBL/GenBank/DDBJ databases">
        <title>Complete genome sequence of Rhizobium gallicum bv. gallicum R602.</title>
        <authorList>
            <person name="Bustos P."/>
            <person name="Santamaria R.I."/>
            <person name="Lozano L."/>
            <person name="Acosta J.L."/>
            <person name="Ormeno-Orrillo E."/>
            <person name="Rogel M.A."/>
            <person name="Romero D."/>
            <person name="Cevallos M.A."/>
            <person name="Martinez-Romero E."/>
            <person name="Gonzalez V."/>
        </authorList>
    </citation>
    <scope>NUCLEOTIDE SEQUENCE [LARGE SCALE GENOMIC DNA]</scope>
    <source>
        <strain evidence="8 9">R602</strain>
    </source>
</reference>